<accession>A0A379VTJ2</accession>
<name>A0A379VTJ2_SALET</name>
<dbReference type="PANTHER" id="PTHR43624">
    <property type="entry name" value="ELECTRON TRANSFER FLAVOPROTEIN-QUINONE OXIDOREDUCTASE YDIS-RELATED"/>
    <property type="match status" value="1"/>
</dbReference>
<dbReference type="GO" id="GO:0016491">
    <property type="term" value="F:oxidoreductase activity"/>
    <property type="evidence" value="ECO:0007669"/>
    <property type="project" value="UniProtKB-UniRule"/>
</dbReference>
<dbReference type="PANTHER" id="PTHR43624:SF2">
    <property type="entry name" value="ELECTRON TRANSFER FLAVOPROTEIN-QUINONE OXIDOREDUCTASE YDIS-RELATED"/>
    <property type="match status" value="1"/>
</dbReference>
<proteinExistence type="inferred from homology"/>
<dbReference type="InterPro" id="IPR036188">
    <property type="entry name" value="FAD/NAD-bd_sf"/>
</dbReference>
<dbReference type="EMBL" id="UGXR01000001">
    <property type="protein sequence ID" value="SUH09511.1"/>
    <property type="molecule type" value="Genomic_DNA"/>
</dbReference>
<evidence type="ECO:0000256" key="3">
    <source>
        <dbReference type="ARBA" id="ARBA00022630"/>
    </source>
</evidence>
<evidence type="ECO:0000256" key="2">
    <source>
        <dbReference type="ARBA" id="ARBA00006796"/>
    </source>
</evidence>
<evidence type="ECO:0000313" key="7">
    <source>
        <dbReference type="EMBL" id="SUH09511.1"/>
    </source>
</evidence>
<protein>
    <recommendedName>
        <fullName evidence="6">Protein FixC</fullName>
    </recommendedName>
</protein>
<keyword evidence="3 6" id="KW-0285">Flavoprotein</keyword>
<dbReference type="GO" id="GO:0071949">
    <property type="term" value="F:FAD binding"/>
    <property type="evidence" value="ECO:0007669"/>
    <property type="project" value="UniProtKB-UniRule"/>
</dbReference>
<dbReference type="Gene3D" id="3.50.50.60">
    <property type="entry name" value="FAD/NAD(P)-binding domain"/>
    <property type="match status" value="1"/>
</dbReference>
<dbReference type="Proteomes" id="UP000254346">
    <property type="component" value="Unassembled WGS sequence"/>
</dbReference>
<evidence type="ECO:0000256" key="4">
    <source>
        <dbReference type="ARBA" id="ARBA00022827"/>
    </source>
</evidence>
<dbReference type="AlphaFoldDB" id="A0A379VTJ2"/>
<comment type="cofactor">
    <cofactor evidence="1 6">
        <name>FAD</name>
        <dbReference type="ChEBI" id="CHEBI:57692"/>
    </cofactor>
</comment>
<organism evidence="7 8">
    <name type="scientific">Salmonella enterica I</name>
    <dbReference type="NCBI Taxonomy" id="59201"/>
    <lineage>
        <taxon>Bacteria</taxon>
        <taxon>Pseudomonadati</taxon>
        <taxon>Pseudomonadota</taxon>
        <taxon>Gammaproteobacteria</taxon>
        <taxon>Enterobacterales</taxon>
        <taxon>Enterobacteriaceae</taxon>
        <taxon>Salmonella</taxon>
    </lineage>
</organism>
<gene>
    <name evidence="7" type="ORF">NCTC8256_03483</name>
</gene>
<evidence type="ECO:0000256" key="5">
    <source>
        <dbReference type="ARBA" id="ARBA00023002"/>
    </source>
</evidence>
<reference evidence="7 8" key="1">
    <citation type="submission" date="2018-06" db="EMBL/GenBank/DDBJ databases">
        <authorList>
            <consortium name="Pathogen Informatics"/>
            <person name="Doyle S."/>
        </authorList>
    </citation>
    <scope>NUCLEOTIDE SEQUENCE [LARGE SCALE GENOMIC DNA]</scope>
    <source>
        <strain evidence="7 8">NCTC8256</strain>
    </source>
</reference>
<keyword evidence="4 6" id="KW-0274">FAD</keyword>
<dbReference type="InterPro" id="IPR039651">
    <property type="entry name" value="FixC-like"/>
</dbReference>
<evidence type="ECO:0000256" key="6">
    <source>
        <dbReference type="RuleBase" id="RU366069"/>
    </source>
</evidence>
<comment type="function">
    <text evidence="6">Part of an electron transfer system.</text>
</comment>
<evidence type="ECO:0000256" key="1">
    <source>
        <dbReference type="ARBA" id="ARBA00001974"/>
    </source>
</evidence>
<sequence length="131" mass="14858">MDLAIASAQAAAQTAIDAKARQDFSAASLAGYKRALEKNGVLRDMRHFRKLPGLMENPRFLPSTREWRQTLWAICSPLMAVQSHRCVKLSCHMRKKWTGESIKRRHKRGYGIMSSDNKVNVDVKLGVNKFT</sequence>
<evidence type="ECO:0000313" key="8">
    <source>
        <dbReference type="Proteomes" id="UP000254346"/>
    </source>
</evidence>
<keyword evidence="5 6" id="KW-0560">Oxidoreductase</keyword>
<comment type="similarity">
    <text evidence="2 6">Belongs to the ETF-QO/FixC family.</text>
</comment>